<evidence type="ECO:0000256" key="1">
    <source>
        <dbReference type="ARBA" id="ARBA00004123"/>
    </source>
</evidence>
<comment type="subcellular location">
    <subcellularLocation>
        <location evidence="1">Nucleus</location>
    </subcellularLocation>
</comment>
<evidence type="ECO:0000256" key="3">
    <source>
        <dbReference type="ARBA" id="ARBA00023242"/>
    </source>
</evidence>
<protein>
    <recommendedName>
        <fullName evidence="5">Chromo domain-containing protein</fullName>
    </recommendedName>
</protein>
<dbReference type="Gene3D" id="2.40.50.40">
    <property type="match status" value="1"/>
</dbReference>
<dbReference type="Pfam" id="PF00385">
    <property type="entry name" value="Chromo"/>
    <property type="match status" value="1"/>
</dbReference>
<dbReference type="SMART" id="SM00298">
    <property type="entry name" value="CHROMO"/>
    <property type="match status" value="1"/>
</dbReference>
<accession>A0ABQ0FXI3</accession>
<dbReference type="PANTHER" id="PTHR22812">
    <property type="entry name" value="CHROMOBOX PROTEIN"/>
    <property type="match status" value="1"/>
</dbReference>
<comment type="caution">
    <text evidence="6">The sequence shown here is derived from an EMBL/GenBank/DDBJ whole genome shotgun (WGS) entry which is preliminary data.</text>
</comment>
<feature type="compositionally biased region" description="Low complexity" evidence="4">
    <location>
        <begin position="178"/>
        <end position="192"/>
    </location>
</feature>
<dbReference type="InterPro" id="IPR023780">
    <property type="entry name" value="Chromo_domain"/>
</dbReference>
<feature type="compositionally biased region" description="Basic residues" evidence="4">
    <location>
        <begin position="316"/>
        <end position="327"/>
    </location>
</feature>
<feature type="compositionally biased region" description="Low complexity" evidence="4">
    <location>
        <begin position="90"/>
        <end position="112"/>
    </location>
</feature>
<dbReference type="SUPFAM" id="SSF54160">
    <property type="entry name" value="Chromo domain-like"/>
    <property type="match status" value="1"/>
</dbReference>
<dbReference type="InterPro" id="IPR000953">
    <property type="entry name" value="Chromo/chromo_shadow_dom"/>
</dbReference>
<keyword evidence="3" id="KW-0539">Nucleus</keyword>
<dbReference type="RefSeq" id="XP_070911928.1">
    <property type="nucleotide sequence ID" value="XM_071055827.1"/>
</dbReference>
<feature type="region of interest" description="Disordered" evidence="4">
    <location>
        <begin position="287"/>
        <end position="350"/>
    </location>
</feature>
<dbReference type="CDD" id="cd00024">
    <property type="entry name" value="CD_CSD"/>
    <property type="match status" value="1"/>
</dbReference>
<name>A0ABQ0FXI3_9PEZI</name>
<reference evidence="6 7" key="1">
    <citation type="submission" date="2024-09" db="EMBL/GenBank/DDBJ databases">
        <title>Itraconazole resistance in Madurella fahalii resulting from another homologue of gene encoding cytochrome P450 14-alpha sterol demethylase (CYP51).</title>
        <authorList>
            <person name="Yoshioka I."/>
            <person name="Fahal A.H."/>
            <person name="Kaneko S."/>
            <person name="Yaguchi T."/>
        </authorList>
    </citation>
    <scope>NUCLEOTIDE SEQUENCE [LARGE SCALE GENOMIC DNA]</scope>
    <source>
        <strain evidence="6 7">IFM 68171</strain>
    </source>
</reference>
<feature type="region of interest" description="Disordered" evidence="4">
    <location>
        <begin position="25"/>
        <end position="233"/>
    </location>
</feature>
<comment type="subunit">
    <text evidence="2">Component of the NuA4 histone acetyltransferase complex.</text>
</comment>
<gene>
    <name evidence="6" type="ORF">MFIFM68171_00405</name>
</gene>
<feature type="compositionally biased region" description="Low complexity" evidence="4">
    <location>
        <begin position="293"/>
        <end position="308"/>
    </location>
</feature>
<dbReference type="GeneID" id="98171150"/>
<sequence>MPYGGDLFSLERDISPPLVQSDLLGSVEVDYSREPSPRGAGSGPTVVTLDDQAPAPIPSDLPEADMSLENKGEVDSPMSAPSTTRERGRPSLSASATSTTPARSAAARTPRSVKGAATVESAGRSTGRKRKAAALESEQEPEPELGLEPEPEPESEQEPESESEPEPAPAPKKRGRPPRIAGAAASARLAAKAAKKPTRGRPKLSTQSTEEPAKKAGRRKKEATANGQVPKGEYEVEEIVDSAIDADTMEHMYLVKWKDYPESDNTWEPKKNLKGALDLVRKFDAKKKKAEAKMASKSTAAAKEGSGSEVEEGKTKPARAARGRPAKAAKPVKTGKGPGRPAGKRRRARA</sequence>
<dbReference type="PROSITE" id="PS00598">
    <property type="entry name" value="CHROMO_1"/>
    <property type="match status" value="1"/>
</dbReference>
<dbReference type="InterPro" id="IPR016197">
    <property type="entry name" value="Chromo-like_dom_sf"/>
</dbReference>
<evidence type="ECO:0000313" key="7">
    <source>
        <dbReference type="Proteomes" id="UP001628179"/>
    </source>
</evidence>
<keyword evidence="7" id="KW-1185">Reference proteome</keyword>
<dbReference type="Proteomes" id="UP001628179">
    <property type="component" value="Unassembled WGS sequence"/>
</dbReference>
<evidence type="ECO:0000259" key="5">
    <source>
        <dbReference type="PROSITE" id="PS50013"/>
    </source>
</evidence>
<evidence type="ECO:0000256" key="2">
    <source>
        <dbReference type="ARBA" id="ARBA00011353"/>
    </source>
</evidence>
<feature type="compositionally biased region" description="Acidic residues" evidence="4">
    <location>
        <begin position="137"/>
        <end position="165"/>
    </location>
</feature>
<evidence type="ECO:0000256" key="4">
    <source>
        <dbReference type="SAM" id="MobiDB-lite"/>
    </source>
</evidence>
<dbReference type="EMBL" id="BAAFSV010000001">
    <property type="protein sequence ID" value="GAB1310195.1"/>
    <property type="molecule type" value="Genomic_DNA"/>
</dbReference>
<dbReference type="InterPro" id="IPR023779">
    <property type="entry name" value="Chromodomain_CS"/>
</dbReference>
<organism evidence="6 7">
    <name type="scientific">Madurella fahalii</name>
    <dbReference type="NCBI Taxonomy" id="1157608"/>
    <lineage>
        <taxon>Eukaryota</taxon>
        <taxon>Fungi</taxon>
        <taxon>Dikarya</taxon>
        <taxon>Ascomycota</taxon>
        <taxon>Pezizomycotina</taxon>
        <taxon>Sordariomycetes</taxon>
        <taxon>Sordariomycetidae</taxon>
        <taxon>Sordariales</taxon>
        <taxon>Sordariales incertae sedis</taxon>
        <taxon>Madurella</taxon>
    </lineage>
</organism>
<feature type="domain" description="Chromo" evidence="5">
    <location>
        <begin position="234"/>
        <end position="295"/>
    </location>
</feature>
<dbReference type="SMART" id="SM00384">
    <property type="entry name" value="AT_hook"/>
    <property type="match status" value="4"/>
</dbReference>
<feature type="compositionally biased region" description="Basic residues" evidence="4">
    <location>
        <begin position="193"/>
        <end position="202"/>
    </location>
</feature>
<evidence type="ECO:0000313" key="6">
    <source>
        <dbReference type="EMBL" id="GAB1310195.1"/>
    </source>
</evidence>
<dbReference type="InterPro" id="IPR017956">
    <property type="entry name" value="AT_hook_DNA-bd_motif"/>
</dbReference>
<dbReference type="InterPro" id="IPR051219">
    <property type="entry name" value="Heterochromatin_chromo-domain"/>
</dbReference>
<dbReference type="PROSITE" id="PS50013">
    <property type="entry name" value="CHROMO_2"/>
    <property type="match status" value="1"/>
</dbReference>
<proteinExistence type="predicted"/>